<dbReference type="InParanoid" id="E2B1Z3"/>
<dbReference type="Proteomes" id="UP000000311">
    <property type="component" value="Unassembled WGS sequence"/>
</dbReference>
<feature type="non-terminal residue" evidence="1">
    <location>
        <position position="1"/>
    </location>
</feature>
<accession>E2B1Z3</accession>
<protein>
    <submittedName>
        <fullName evidence="1">Uncharacterized protein</fullName>
    </submittedName>
</protein>
<feature type="non-terminal residue" evidence="1">
    <location>
        <position position="40"/>
    </location>
</feature>
<keyword evidence="2" id="KW-1185">Reference proteome</keyword>
<dbReference type="EMBL" id="GL445008">
    <property type="protein sequence ID" value="EFN60296.1"/>
    <property type="molecule type" value="Genomic_DNA"/>
</dbReference>
<organism evidence="2">
    <name type="scientific">Camponotus floridanus</name>
    <name type="common">Florida carpenter ant</name>
    <dbReference type="NCBI Taxonomy" id="104421"/>
    <lineage>
        <taxon>Eukaryota</taxon>
        <taxon>Metazoa</taxon>
        <taxon>Ecdysozoa</taxon>
        <taxon>Arthropoda</taxon>
        <taxon>Hexapoda</taxon>
        <taxon>Insecta</taxon>
        <taxon>Pterygota</taxon>
        <taxon>Neoptera</taxon>
        <taxon>Endopterygota</taxon>
        <taxon>Hymenoptera</taxon>
        <taxon>Apocrita</taxon>
        <taxon>Aculeata</taxon>
        <taxon>Formicoidea</taxon>
        <taxon>Formicidae</taxon>
        <taxon>Formicinae</taxon>
        <taxon>Camponotus</taxon>
    </lineage>
</organism>
<name>E2B1Z3_CAMFO</name>
<sequence length="40" mass="4698">SILLEQFSFWGDNNISENFWNSTEASQIIRIIGEYIFSDL</sequence>
<gene>
    <name evidence="1" type="ORF">EAG_00093</name>
</gene>
<reference evidence="1 2" key="1">
    <citation type="journal article" date="2010" name="Science">
        <title>Genomic comparison of the ants Camponotus floridanus and Harpegnathos saltator.</title>
        <authorList>
            <person name="Bonasio R."/>
            <person name="Zhang G."/>
            <person name="Ye C."/>
            <person name="Mutti N.S."/>
            <person name="Fang X."/>
            <person name="Qin N."/>
            <person name="Donahue G."/>
            <person name="Yang P."/>
            <person name="Li Q."/>
            <person name="Li C."/>
            <person name="Zhang P."/>
            <person name="Huang Z."/>
            <person name="Berger S.L."/>
            <person name="Reinberg D."/>
            <person name="Wang J."/>
            <person name="Liebig J."/>
        </authorList>
    </citation>
    <scope>NUCLEOTIDE SEQUENCE [LARGE SCALE GENOMIC DNA]</scope>
    <source>
        <strain evidence="2">C129</strain>
    </source>
</reference>
<proteinExistence type="predicted"/>
<dbReference type="AlphaFoldDB" id="E2B1Z3"/>
<evidence type="ECO:0000313" key="1">
    <source>
        <dbReference type="EMBL" id="EFN60296.1"/>
    </source>
</evidence>
<evidence type="ECO:0000313" key="2">
    <source>
        <dbReference type="Proteomes" id="UP000000311"/>
    </source>
</evidence>